<evidence type="ECO:0000313" key="1">
    <source>
        <dbReference type="EMBL" id="SVA39827.1"/>
    </source>
</evidence>
<dbReference type="AlphaFoldDB" id="A0A381VJI9"/>
<name>A0A381VJI9_9ZZZZ</name>
<proteinExistence type="predicted"/>
<organism evidence="1">
    <name type="scientific">marine metagenome</name>
    <dbReference type="NCBI Taxonomy" id="408172"/>
    <lineage>
        <taxon>unclassified sequences</taxon>
        <taxon>metagenomes</taxon>
        <taxon>ecological metagenomes</taxon>
    </lineage>
</organism>
<dbReference type="EMBL" id="UINC01008861">
    <property type="protein sequence ID" value="SVA39827.1"/>
    <property type="molecule type" value="Genomic_DNA"/>
</dbReference>
<gene>
    <name evidence="1" type="ORF">METZ01_LOCUS92681</name>
</gene>
<sequence>MPIEVAALLLPRSLESVRLRSEFETMPIQACSEAAPNTH</sequence>
<accession>A0A381VJI9</accession>
<protein>
    <submittedName>
        <fullName evidence="1">Uncharacterized protein</fullName>
    </submittedName>
</protein>
<reference evidence="1" key="1">
    <citation type="submission" date="2018-05" db="EMBL/GenBank/DDBJ databases">
        <authorList>
            <person name="Lanie J.A."/>
            <person name="Ng W.-L."/>
            <person name="Kazmierczak K.M."/>
            <person name="Andrzejewski T.M."/>
            <person name="Davidsen T.M."/>
            <person name="Wayne K.J."/>
            <person name="Tettelin H."/>
            <person name="Glass J.I."/>
            <person name="Rusch D."/>
            <person name="Podicherti R."/>
            <person name="Tsui H.-C.T."/>
            <person name="Winkler M.E."/>
        </authorList>
    </citation>
    <scope>NUCLEOTIDE SEQUENCE</scope>
</reference>